<proteinExistence type="predicted"/>
<feature type="transmembrane region" description="Helical" evidence="1">
    <location>
        <begin position="6"/>
        <end position="24"/>
    </location>
</feature>
<dbReference type="OrthoDB" id="10481841at2759"/>
<dbReference type="AlphaFoldDB" id="A0A0C3KNL1"/>
<reference evidence="2 3" key="1">
    <citation type="submission" date="2014-04" db="EMBL/GenBank/DDBJ databases">
        <authorList>
            <consortium name="DOE Joint Genome Institute"/>
            <person name="Kuo A."/>
            <person name="Kohler A."/>
            <person name="Costa M.D."/>
            <person name="Nagy L.G."/>
            <person name="Floudas D."/>
            <person name="Copeland A."/>
            <person name="Barry K.W."/>
            <person name="Cichocki N."/>
            <person name="Veneault-Fourrey C."/>
            <person name="LaButti K."/>
            <person name="Lindquist E.A."/>
            <person name="Lipzen A."/>
            <person name="Lundell T."/>
            <person name="Morin E."/>
            <person name="Murat C."/>
            <person name="Sun H."/>
            <person name="Tunlid A."/>
            <person name="Henrissat B."/>
            <person name="Grigoriev I.V."/>
            <person name="Hibbett D.S."/>
            <person name="Martin F."/>
            <person name="Nordberg H.P."/>
            <person name="Cantor M.N."/>
            <person name="Hua S.X."/>
        </authorList>
    </citation>
    <scope>NUCLEOTIDE SEQUENCE [LARGE SCALE GENOMIC DNA]</scope>
    <source>
        <strain evidence="2 3">Marx 270</strain>
    </source>
</reference>
<evidence type="ECO:0000256" key="1">
    <source>
        <dbReference type="SAM" id="Phobius"/>
    </source>
</evidence>
<keyword evidence="1" id="KW-0812">Transmembrane</keyword>
<name>A0A0C3KNL1_PISTI</name>
<reference evidence="3" key="2">
    <citation type="submission" date="2015-01" db="EMBL/GenBank/DDBJ databases">
        <title>Evolutionary Origins and Diversification of the Mycorrhizal Mutualists.</title>
        <authorList>
            <consortium name="DOE Joint Genome Institute"/>
            <consortium name="Mycorrhizal Genomics Consortium"/>
            <person name="Kohler A."/>
            <person name="Kuo A."/>
            <person name="Nagy L.G."/>
            <person name="Floudas D."/>
            <person name="Copeland A."/>
            <person name="Barry K.W."/>
            <person name="Cichocki N."/>
            <person name="Veneault-Fourrey C."/>
            <person name="LaButti K."/>
            <person name="Lindquist E.A."/>
            <person name="Lipzen A."/>
            <person name="Lundell T."/>
            <person name="Morin E."/>
            <person name="Murat C."/>
            <person name="Riley R."/>
            <person name="Ohm R."/>
            <person name="Sun H."/>
            <person name="Tunlid A."/>
            <person name="Henrissat B."/>
            <person name="Grigoriev I.V."/>
            <person name="Hibbett D.S."/>
            <person name="Martin F."/>
        </authorList>
    </citation>
    <scope>NUCLEOTIDE SEQUENCE [LARGE SCALE GENOMIC DNA]</scope>
    <source>
        <strain evidence="3">Marx 270</strain>
    </source>
</reference>
<dbReference type="Proteomes" id="UP000054217">
    <property type="component" value="Unassembled WGS sequence"/>
</dbReference>
<dbReference type="EMBL" id="KN831950">
    <property type="protein sequence ID" value="KIO11197.1"/>
    <property type="molecule type" value="Genomic_DNA"/>
</dbReference>
<feature type="transmembrane region" description="Helical" evidence="1">
    <location>
        <begin position="36"/>
        <end position="58"/>
    </location>
</feature>
<gene>
    <name evidence="2" type="ORF">M404DRAFT_836434</name>
</gene>
<dbReference type="HOGENOM" id="CLU_2016199_0_0_1"/>
<keyword evidence="1" id="KW-1133">Transmembrane helix</keyword>
<keyword evidence="3" id="KW-1185">Reference proteome</keyword>
<accession>A0A0C3KNL1</accession>
<sequence>MVIDTGYRTLIVLAGIAFLATGAIKDGYLPAISDRLVWAGMVVAFSSVVVAELGLVPFSPLVDILRPNWDREKAISVKTLLFSYPVSAARLDMYTKPLPLLRSTYLIVTAAYSSLPDSPASHG</sequence>
<evidence type="ECO:0000313" key="3">
    <source>
        <dbReference type="Proteomes" id="UP000054217"/>
    </source>
</evidence>
<protein>
    <submittedName>
        <fullName evidence="2">Uncharacterized protein</fullName>
    </submittedName>
</protein>
<organism evidence="2 3">
    <name type="scientific">Pisolithus tinctorius Marx 270</name>
    <dbReference type="NCBI Taxonomy" id="870435"/>
    <lineage>
        <taxon>Eukaryota</taxon>
        <taxon>Fungi</taxon>
        <taxon>Dikarya</taxon>
        <taxon>Basidiomycota</taxon>
        <taxon>Agaricomycotina</taxon>
        <taxon>Agaricomycetes</taxon>
        <taxon>Agaricomycetidae</taxon>
        <taxon>Boletales</taxon>
        <taxon>Sclerodermatineae</taxon>
        <taxon>Pisolithaceae</taxon>
        <taxon>Pisolithus</taxon>
    </lineage>
</organism>
<evidence type="ECO:0000313" key="2">
    <source>
        <dbReference type="EMBL" id="KIO11197.1"/>
    </source>
</evidence>
<dbReference type="InParanoid" id="A0A0C3KNL1"/>
<keyword evidence="1" id="KW-0472">Membrane</keyword>